<keyword evidence="10" id="KW-0067">ATP-binding</keyword>
<evidence type="ECO:0000256" key="8">
    <source>
        <dbReference type="ARBA" id="ARBA00022801"/>
    </source>
</evidence>
<dbReference type="InterPro" id="IPR014001">
    <property type="entry name" value="Helicase_ATP-bd"/>
</dbReference>
<evidence type="ECO:0000256" key="19">
    <source>
        <dbReference type="ARBA" id="ARBA00045008"/>
    </source>
</evidence>
<reference evidence="25 26" key="1">
    <citation type="submission" date="2024-04" db="EMBL/GenBank/DDBJ databases">
        <title>genome sequences of Mucor flavus KT1a and Helicostylum pulchrum KT1b strains isolation_sourced from the surface of a dry-aged beef.</title>
        <authorList>
            <person name="Toyotome T."/>
            <person name="Hosono M."/>
            <person name="Torimaru M."/>
            <person name="Fukuda K."/>
            <person name="Mikami N."/>
        </authorList>
    </citation>
    <scope>NUCLEOTIDE SEQUENCE [LARGE SCALE GENOMIC DNA]</scope>
    <source>
        <strain evidence="25 26">KT1b</strain>
    </source>
</reference>
<dbReference type="SMART" id="SM00491">
    <property type="entry name" value="HELICc2"/>
    <property type="match status" value="1"/>
</dbReference>
<keyword evidence="9" id="KW-0347">Helicase</keyword>
<proteinExistence type="inferred from homology"/>
<evidence type="ECO:0000313" key="25">
    <source>
        <dbReference type="EMBL" id="GAA5800902.1"/>
    </source>
</evidence>
<protein>
    <recommendedName>
        <fullName evidence="5">ATP-dependent DNA helicase CHL1</fullName>
        <ecNumber evidence="17">5.6.2.3</ecNumber>
    </recommendedName>
    <alternativeName>
        <fullName evidence="4">ATP-dependent DNA helicase chl1</fullName>
    </alternativeName>
    <alternativeName>
        <fullName evidence="16">Chromosome loss protein 1</fullName>
    </alternativeName>
    <alternativeName>
        <fullName evidence="18 19">DNA 5'-3' helicase CHL1</fullName>
    </alternativeName>
</protein>
<evidence type="ECO:0000256" key="20">
    <source>
        <dbReference type="ARBA" id="ARBA00045702"/>
    </source>
</evidence>
<evidence type="ECO:0000256" key="22">
    <source>
        <dbReference type="SAM" id="Coils"/>
    </source>
</evidence>
<dbReference type="EC" id="5.6.2.3" evidence="17"/>
<evidence type="ECO:0000256" key="14">
    <source>
        <dbReference type="ARBA" id="ARBA00023242"/>
    </source>
</evidence>
<gene>
    <name evidence="25" type="ORF">HPULCUR_006341</name>
</gene>
<dbReference type="Gene3D" id="3.40.50.300">
    <property type="entry name" value="P-loop containing nucleotide triphosphate hydrolases"/>
    <property type="match status" value="3"/>
</dbReference>
<dbReference type="PANTHER" id="PTHR11472:SF41">
    <property type="entry name" value="ATP-DEPENDENT DNA HELICASE DDX11-RELATED"/>
    <property type="match status" value="1"/>
</dbReference>
<keyword evidence="22" id="KW-0175">Coiled coil</keyword>
<feature type="compositionally biased region" description="Acidic residues" evidence="23">
    <location>
        <begin position="137"/>
        <end position="152"/>
    </location>
</feature>
<dbReference type="InterPro" id="IPR014013">
    <property type="entry name" value="Helic_SF1/SF2_ATP-bd_DinG/Rad3"/>
</dbReference>
<evidence type="ECO:0000256" key="13">
    <source>
        <dbReference type="ARBA" id="ARBA00023235"/>
    </source>
</evidence>
<evidence type="ECO:0000256" key="21">
    <source>
        <dbReference type="ARBA" id="ARBA00048954"/>
    </source>
</evidence>
<comment type="cofactor">
    <cofactor evidence="1">
        <name>[4Fe-4S] cluster</name>
        <dbReference type="ChEBI" id="CHEBI:49883"/>
    </cofactor>
</comment>
<dbReference type="InterPro" id="IPR045028">
    <property type="entry name" value="DinG/Rad3-like"/>
</dbReference>
<sequence>MSSETKPFGFPFEPYGIQKDFMKELYNVLDQGKIGIFESPTGTGKSLSLICGSLKWLKDHDQKDPEPTEPVIQPKVNQPDWITALQTKSEGSRKKARLEEKRKELKQRIDRVRKDDLNIEITAKSSKRSKESRQLGDDDEFLVDDYVSDDENGPTTTTNKANTNSNLSKEVQALLAKFESKKKVSYEDEDEDSDVEETKIYYASRTHSQLTQFVHEVSKTMYAEDTFEVSLASRKNMCINPDIKKLGNVTKINEACLDLQKSGSKKGPCKYLPPADNTAKWNEFRDHALAKVRDIEDLVTVGEKLSTCPYYGSRNTAKSARLIVLPYQHLLHTSTRDSLGISLKNNIVIIDEAHNLMETITSIYTVSLTLQQIQLAWNQLNLYIQKYKSRLLGKNVVYIKQILNIIKVFIRHLQPTDISKKKDSVMGVNEFLHVSNIDHINMFKIKTYLDVSSLSKKLNGFVDKAKEKQEEERQKQRLLNPKAPLPPASASLTTSTLTLTQIESFLLALTNPDKDGRIVTSFGTAENPGASIKYMLLNPADAFRPIVEEAKSIVLAGGTMEPVSDFFTHLFPSVPKERIAHFSCGHIIPPTNLSTITLHEGPSGKPLIFNYESRQDLKLVSIICTGIYFASILTMICIKMDEVGHSIANLCNVIPDGIVCFFPSFTYLDQVYKRWSSIESGGILDRIQKRKKVFKEPRESNQVETTLREYSLQIDSPDKKMGAILLCVVNGKMSEGINFSDGLGRGVIMIGLPFANRGSVELLEKMKYAQECSNDGTVNAGTEYYENLCMRGVNQSIGRAIRHKGDYAAIVLLDKRYGTPRIGKKLPKWIGEHVEKCDKFGLVMGKTAKFFREKQ</sequence>
<evidence type="ECO:0000256" key="2">
    <source>
        <dbReference type="ARBA" id="ARBA00004123"/>
    </source>
</evidence>
<dbReference type="InterPro" id="IPR010614">
    <property type="entry name" value="RAD3-like_helicase_DEAD"/>
</dbReference>
<keyword evidence="26" id="KW-1185">Reference proteome</keyword>
<evidence type="ECO:0000256" key="5">
    <source>
        <dbReference type="ARBA" id="ARBA00017386"/>
    </source>
</evidence>
<feature type="region of interest" description="Disordered" evidence="23">
    <location>
        <begin position="60"/>
        <end position="79"/>
    </location>
</feature>
<dbReference type="Pfam" id="PF06733">
    <property type="entry name" value="DEAD_2"/>
    <property type="match status" value="1"/>
</dbReference>
<evidence type="ECO:0000256" key="12">
    <source>
        <dbReference type="ARBA" id="ARBA00023014"/>
    </source>
</evidence>
<dbReference type="InterPro" id="IPR027417">
    <property type="entry name" value="P-loop_NTPase"/>
</dbReference>
<keyword evidence="7" id="KW-0547">Nucleotide-binding</keyword>
<dbReference type="SUPFAM" id="SSF52540">
    <property type="entry name" value="P-loop containing nucleoside triphosphate hydrolases"/>
    <property type="match status" value="1"/>
</dbReference>
<comment type="subcellular location">
    <subcellularLocation>
        <location evidence="2">Nucleus</location>
    </subcellularLocation>
</comment>
<evidence type="ECO:0000256" key="16">
    <source>
        <dbReference type="ARBA" id="ARBA00029709"/>
    </source>
</evidence>
<dbReference type="CDD" id="cd18788">
    <property type="entry name" value="SF2_C_XPD"/>
    <property type="match status" value="1"/>
</dbReference>
<comment type="similarity">
    <text evidence="3">Belongs to the DEAD box helicase family. DEAH subfamily. DDX11/CHL1 sub-subfamily.</text>
</comment>
<evidence type="ECO:0000256" key="6">
    <source>
        <dbReference type="ARBA" id="ARBA00022723"/>
    </source>
</evidence>
<feature type="coiled-coil region" evidence="22">
    <location>
        <begin position="88"/>
        <end position="115"/>
    </location>
</feature>
<keyword evidence="6" id="KW-0479">Metal-binding</keyword>
<comment type="function">
    <text evidence="20">ATP-dependent DNA helicase important for chromosome transmission and normal cell cycle progression in G(2)/M. May have a role in changing DNA topology to allow the loading of proteins involved in maintaining sister chromatid cohesion in the vicinity of the centromeres. Has a specific role in chromosome segregation during meiosis II.</text>
</comment>
<evidence type="ECO:0000256" key="4">
    <source>
        <dbReference type="ARBA" id="ARBA00016387"/>
    </source>
</evidence>
<accession>A0ABP9Y3K8</accession>
<evidence type="ECO:0000256" key="18">
    <source>
        <dbReference type="ARBA" id="ARBA00044998"/>
    </source>
</evidence>
<dbReference type="SMART" id="SM00488">
    <property type="entry name" value="DEXDc2"/>
    <property type="match status" value="1"/>
</dbReference>
<evidence type="ECO:0000313" key="26">
    <source>
        <dbReference type="Proteomes" id="UP001476247"/>
    </source>
</evidence>
<keyword evidence="13" id="KW-0413">Isomerase</keyword>
<evidence type="ECO:0000256" key="11">
    <source>
        <dbReference type="ARBA" id="ARBA00023004"/>
    </source>
</evidence>
<organism evidence="25 26">
    <name type="scientific">Helicostylum pulchrum</name>
    <dbReference type="NCBI Taxonomy" id="562976"/>
    <lineage>
        <taxon>Eukaryota</taxon>
        <taxon>Fungi</taxon>
        <taxon>Fungi incertae sedis</taxon>
        <taxon>Mucoromycota</taxon>
        <taxon>Mucoromycotina</taxon>
        <taxon>Mucoromycetes</taxon>
        <taxon>Mucorales</taxon>
        <taxon>Mucorineae</taxon>
        <taxon>Mucoraceae</taxon>
        <taxon>Helicostylum</taxon>
    </lineage>
</organism>
<dbReference type="InterPro" id="IPR006554">
    <property type="entry name" value="Helicase-like_DEXD_c2"/>
</dbReference>
<comment type="catalytic activity">
    <reaction evidence="21">
        <text>ATP + H2O = ADP + phosphate + H(+)</text>
        <dbReference type="Rhea" id="RHEA:13065"/>
        <dbReference type="ChEBI" id="CHEBI:15377"/>
        <dbReference type="ChEBI" id="CHEBI:15378"/>
        <dbReference type="ChEBI" id="CHEBI:30616"/>
        <dbReference type="ChEBI" id="CHEBI:43474"/>
        <dbReference type="ChEBI" id="CHEBI:456216"/>
        <dbReference type="EC" id="5.6.2.3"/>
    </reaction>
</comment>
<comment type="caution">
    <text evidence="25">The sequence shown here is derived from an EMBL/GenBank/DDBJ whole genome shotgun (WGS) entry which is preliminary data.</text>
</comment>
<keyword evidence="11" id="KW-0408">Iron</keyword>
<keyword evidence="8" id="KW-0378">Hydrolase</keyword>
<dbReference type="NCBIfam" id="TIGR00604">
    <property type="entry name" value="rad3"/>
    <property type="match status" value="1"/>
</dbReference>
<feature type="compositionally biased region" description="Low complexity" evidence="23">
    <location>
        <begin position="153"/>
        <end position="165"/>
    </location>
</feature>
<dbReference type="Pfam" id="PF13307">
    <property type="entry name" value="Helicase_C_2"/>
    <property type="match status" value="1"/>
</dbReference>
<dbReference type="PANTHER" id="PTHR11472">
    <property type="entry name" value="DNA REPAIR DEAD HELICASE RAD3/XP-D SUBFAMILY MEMBER"/>
    <property type="match status" value="1"/>
</dbReference>
<evidence type="ECO:0000256" key="23">
    <source>
        <dbReference type="SAM" id="MobiDB-lite"/>
    </source>
</evidence>
<feature type="compositionally biased region" description="Basic and acidic residues" evidence="23">
    <location>
        <begin position="465"/>
        <end position="475"/>
    </location>
</feature>
<evidence type="ECO:0000256" key="10">
    <source>
        <dbReference type="ARBA" id="ARBA00022840"/>
    </source>
</evidence>
<dbReference type="InterPro" id="IPR006555">
    <property type="entry name" value="ATP-dep_Helicase_C"/>
</dbReference>
<feature type="region of interest" description="Disordered" evidence="23">
    <location>
        <begin position="125"/>
        <end position="165"/>
    </location>
</feature>
<keyword evidence="14" id="KW-0539">Nucleus</keyword>
<evidence type="ECO:0000256" key="7">
    <source>
        <dbReference type="ARBA" id="ARBA00022741"/>
    </source>
</evidence>
<feature type="region of interest" description="Disordered" evidence="23">
    <location>
        <begin position="465"/>
        <end position="487"/>
    </location>
</feature>
<dbReference type="InterPro" id="IPR013020">
    <property type="entry name" value="Rad3/Chl1-like"/>
</dbReference>
<evidence type="ECO:0000256" key="15">
    <source>
        <dbReference type="ARBA" id="ARBA00023306"/>
    </source>
</evidence>
<evidence type="ECO:0000256" key="1">
    <source>
        <dbReference type="ARBA" id="ARBA00001966"/>
    </source>
</evidence>
<feature type="domain" description="Helicase ATP-binding" evidence="24">
    <location>
        <begin position="4"/>
        <end position="403"/>
    </location>
</feature>
<keyword evidence="15" id="KW-0131">Cell cycle</keyword>
<keyword evidence="12" id="KW-0411">Iron-sulfur</keyword>
<evidence type="ECO:0000256" key="3">
    <source>
        <dbReference type="ARBA" id="ARBA00008435"/>
    </source>
</evidence>
<dbReference type="PROSITE" id="PS51193">
    <property type="entry name" value="HELICASE_ATP_BIND_2"/>
    <property type="match status" value="1"/>
</dbReference>
<evidence type="ECO:0000256" key="9">
    <source>
        <dbReference type="ARBA" id="ARBA00022806"/>
    </source>
</evidence>
<dbReference type="SMART" id="SM00487">
    <property type="entry name" value="DEXDc"/>
    <property type="match status" value="1"/>
</dbReference>
<dbReference type="Proteomes" id="UP001476247">
    <property type="component" value="Unassembled WGS sequence"/>
</dbReference>
<evidence type="ECO:0000256" key="17">
    <source>
        <dbReference type="ARBA" id="ARBA00044969"/>
    </source>
</evidence>
<evidence type="ECO:0000259" key="24">
    <source>
        <dbReference type="PROSITE" id="PS51193"/>
    </source>
</evidence>
<dbReference type="EMBL" id="BAABUJ010000017">
    <property type="protein sequence ID" value="GAA5800902.1"/>
    <property type="molecule type" value="Genomic_DNA"/>
</dbReference>
<name>A0ABP9Y3K8_9FUNG</name>